<gene>
    <name evidence="3" type="primary">ECSCR</name>
</gene>
<organism evidence="3 4">
    <name type="scientific">Macaca mulatta</name>
    <name type="common">Rhesus macaque</name>
    <dbReference type="NCBI Taxonomy" id="9544"/>
    <lineage>
        <taxon>Eukaryota</taxon>
        <taxon>Metazoa</taxon>
        <taxon>Chordata</taxon>
        <taxon>Craniata</taxon>
        <taxon>Vertebrata</taxon>
        <taxon>Euteleostomi</taxon>
        <taxon>Mammalia</taxon>
        <taxon>Eutheria</taxon>
        <taxon>Euarchontoglires</taxon>
        <taxon>Primates</taxon>
        <taxon>Haplorrhini</taxon>
        <taxon>Catarrhini</taxon>
        <taxon>Cercopithecidae</taxon>
        <taxon>Cercopithecinae</taxon>
        <taxon>Macaca</taxon>
    </lineage>
</organism>
<feature type="signal peptide" evidence="2">
    <location>
        <begin position="1"/>
        <end position="24"/>
    </location>
</feature>
<sequence>MGTAGAMQLCWVILGFLLFRGHSSQPTATQTSSSQGGLGSLSPTTEPVSSYPGYIPSSEANSPSHLASTGTPGAGVPSSGRGGGTSRDTFQNVPPNSTTMSLSMREDATILPSPTSETVLTVAAFGESGRRRWDIEGNPTPGIDLDSRSGNASSNFTHLFQEVLAYEEDPCGRGAPALQSTLLSCAGFHVLGGMERGRQAESSPVQQRSGTHFAPGACLQSTQLGRECQTLVGPRFVAPTGPLHPILFSVQVLSASLSSWWLL</sequence>
<dbReference type="Pfam" id="PF15820">
    <property type="entry name" value="ECSCR"/>
    <property type="match status" value="1"/>
</dbReference>
<feature type="chain" id="PRO_5023821446" evidence="2">
    <location>
        <begin position="25"/>
        <end position="263"/>
    </location>
</feature>
<reference evidence="3" key="4">
    <citation type="submission" date="2025-09" db="UniProtKB">
        <authorList>
            <consortium name="Ensembl"/>
        </authorList>
    </citation>
    <scope>IDENTIFICATION</scope>
    <source>
        <strain evidence="3">17573</strain>
    </source>
</reference>
<dbReference type="PANTHER" id="PTHR28602">
    <property type="entry name" value="ENDOTHELIAL CELL-SPECIFIC CHEMOTAXIS REGULATOR"/>
    <property type="match status" value="1"/>
</dbReference>
<name>A0A5F8A227_MACMU</name>
<dbReference type="PANTHER" id="PTHR28602:SF1">
    <property type="entry name" value="ENDOTHELIAL CELL-SPECIFIC CHEMOTAXIS REGULATOR"/>
    <property type="match status" value="1"/>
</dbReference>
<reference evidence="4" key="1">
    <citation type="journal article" date="2007" name="Science">
        <title>Evolutionary and biomedical insights from the rhesus macaque genome.</title>
        <authorList>
            <person name="Gibbs R.A."/>
            <person name="Rogers J."/>
            <person name="Katze M.G."/>
            <person name="Bumgarner R."/>
            <person name="Weinstock G.M."/>
            <person name="Mardis E.R."/>
            <person name="Remington K.A."/>
            <person name="Strausberg R.L."/>
            <person name="Venter J.C."/>
            <person name="Wilson R.K."/>
            <person name="Batzer M.A."/>
            <person name="Bustamante C.D."/>
            <person name="Eichler E.E."/>
            <person name="Hahn M.W."/>
            <person name="Hardison R.C."/>
            <person name="Makova K.D."/>
            <person name="Miller W."/>
            <person name="Milosavljevic A."/>
            <person name="Palermo R.E."/>
            <person name="Siepel A."/>
            <person name="Sikela J.M."/>
            <person name="Attaway T."/>
            <person name="Bell S."/>
            <person name="Bernard K.E."/>
            <person name="Buhay C.J."/>
            <person name="Chandrabose M.N."/>
            <person name="Dao M."/>
            <person name="Davis C."/>
            <person name="Delehaunty K.D."/>
            <person name="Ding Y."/>
            <person name="Dinh H.H."/>
            <person name="Dugan-Rocha S."/>
            <person name="Fulton L.A."/>
            <person name="Gabisi R.A."/>
            <person name="Garner T.T."/>
            <person name="Godfrey J."/>
            <person name="Hawes A.C."/>
            <person name="Hernandez J."/>
            <person name="Hines S."/>
            <person name="Holder M."/>
            <person name="Hume J."/>
            <person name="Jhangiani S.N."/>
            <person name="Joshi V."/>
            <person name="Khan Z.M."/>
            <person name="Kirkness E.F."/>
            <person name="Cree A."/>
            <person name="Fowler R.G."/>
            <person name="Lee S."/>
            <person name="Lewis L.R."/>
            <person name="Li Z."/>
            <person name="Liu Y.-S."/>
            <person name="Moore S.M."/>
            <person name="Muzny D."/>
            <person name="Nazareth L.V."/>
            <person name="Ngo D.N."/>
            <person name="Okwuonu G.O."/>
            <person name="Pai G."/>
            <person name="Parker D."/>
            <person name="Paul H.A."/>
            <person name="Pfannkoch C."/>
            <person name="Pohl C.S."/>
            <person name="Rogers Y.-H.C."/>
            <person name="Ruiz S.J."/>
            <person name="Sabo A."/>
            <person name="Santibanez J."/>
            <person name="Schneider B.W."/>
            <person name="Smith S.M."/>
            <person name="Sodergren E."/>
            <person name="Svatek A.F."/>
            <person name="Utterback T.R."/>
            <person name="Vattathil S."/>
            <person name="Warren W."/>
            <person name="White C.S."/>
            <person name="Chinwalla A.T."/>
            <person name="Feng Y."/>
            <person name="Halpern A.L."/>
            <person name="Hillier L.W."/>
            <person name="Huang X."/>
            <person name="Minx P."/>
            <person name="Nelson J.O."/>
            <person name="Pepin K.H."/>
            <person name="Qin X."/>
            <person name="Sutton G.G."/>
            <person name="Venter E."/>
            <person name="Walenz B.P."/>
            <person name="Wallis J.W."/>
            <person name="Worley K.C."/>
            <person name="Yang S.-P."/>
            <person name="Jones S.M."/>
            <person name="Marra M.A."/>
            <person name="Rocchi M."/>
            <person name="Schein J.E."/>
            <person name="Baertsch R."/>
            <person name="Clarke L."/>
            <person name="Csuros M."/>
            <person name="Glasscock J."/>
            <person name="Harris R.A."/>
            <person name="Havlak P."/>
            <person name="Jackson A.R."/>
            <person name="Jiang H."/>
            <person name="Liu Y."/>
            <person name="Messina D.N."/>
            <person name="Shen Y."/>
            <person name="Song H.X.-Z."/>
            <person name="Wylie T."/>
            <person name="Zhang L."/>
            <person name="Birney E."/>
            <person name="Han K."/>
            <person name="Konkel M.K."/>
            <person name="Lee J."/>
            <person name="Smit A.F.A."/>
            <person name="Ullmer B."/>
            <person name="Wang H."/>
            <person name="Xing J."/>
            <person name="Burhans R."/>
            <person name="Cheng Z."/>
            <person name="Karro J.E."/>
            <person name="Ma J."/>
            <person name="Raney B."/>
            <person name="She X."/>
            <person name="Cox M.J."/>
            <person name="Demuth J.P."/>
            <person name="Dumas L.J."/>
            <person name="Han S.-G."/>
            <person name="Hopkins J."/>
            <person name="Karimpour-Fard A."/>
            <person name="Kim Y.H."/>
            <person name="Pollack J.R."/>
            <person name="Vinar T."/>
            <person name="Addo-Quaye C."/>
            <person name="Degenhardt J."/>
            <person name="Denby A."/>
            <person name="Hubisz M.J."/>
            <person name="Indap A."/>
            <person name="Kosiol C."/>
            <person name="Lahn B.T."/>
            <person name="Lawson H.A."/>
            <person name="Marklein A."/>
            <person name="Nielsen R."/>
            <person name="Vallender E.J."/>
            <person name="Clark A.G."/>
            <person name="Ferguson B."/>
            <person name="Hernandez R.D."/>
            <person name="Hirani K."/>
            <person name="Kehrer-Sawatzki H."/>
            <person name="Kolb J."/>
            <person name="Patil S."/>
            <person name="Pu L.-L."/>
            <person name="Ren Y."/>
            <person name="Smith D.G."/>
            <person name="Wheeler D.A."/>
            <person name="Schenck I."/>
            <person name="Ball E.V."/>
            <person name="Chen R."/>
            <person name="Cooper D.N."/>
            <person name="Giardine B."/>
            <person name="Hsu F."/>
            <person name="Kent W.J."/>
            <person name="Lesk A."/>
            <person name="Nelson D.L."/>
            <person name="O'brien W.E."/>
            <person name="Pruefer K."/>
            <person name="Stenson P.D."/>
            <person name="Wallace J.C."/>
            <person name="Ke H."/>
            <person name="Liu X.-M."/>
            <person name="Wang P."/>
            <person name="Xiang A.P."/>
            <person name="Yang F."/>
            <person name="Barber G.P."/>
            <person name="Haussler D."/>
            <person name="Karolchik D."/>
            <person name="Kern A.D."/>
            <person name="Kuhn R.M."/>
            <person name="Smith K.E."/>
            <person name="Zwieg A.S."/>
        </authorList>
    </citation>
    <scope>NUCLEOTIDE SEQUENCE [LARGE SCALE GENOMIC DNA]</scope>
    <source>
        <strain evidence="4">17573</strain>
    </source>
</reference>
<feature type="compositionally biased region" description="Polar residues" evidence="1">
    <location>
        <begin position="87"/>
        <end position="102"/>
    </location>
</feature>
<evidence type="ECO:0000256" key="1">
    <source>
        <dbReference type="SAM" id="MobiDB-lite"/>
    </source>
</evidence>
<dbReference type="ExpressionAtlas" id="A0A5F8A227">
    <property type="expression patterns" value="baseline"/>
</dbReference>
<evidence type="ECO:0000313" key="4">
    <source>
        <dbReference type="Proteomes" id="UP000006718"/>
    </source>
</evidence>
<evidence type="ECO:0000256" key="2">
    <source>
        <dbReference type="SAM" id="SignalP"/>
    </source>
</evidence>
<feature type="compositionally biased region" description="Low complexity" evidence="1">
    <location>
        <begin position="24"/>
        <end position="45"/>
    </location>
</feature>
<dbReference type="InParanoid" id="A0A5F8A227"/>
<dbReference type="Proteomes" id="UP000006718">
    <property type="component" value="Chromosome 6"/>
</dbReference>
<keyword evidence="4" id="KW-1185">Reference proteome</keyword>
<dbReference type="VEuPathDB" id="HostDB:ENSMMUG00000061364"/>
<dbReference type="AlphaFoldDB" id="A0A5F8A227"/>
<evidence type="ECO:0000313" key="3">
    <source>
        <dbReference type="Ensembl" id="ENSMMUP00000071974.1"/>
    </source>
</evidence>
<dbReference type="InterPro" id="IPR026247">
    <property type="entry name" value="ECSCR"/>
</dbReference>
<protein>
    <submittedName>
        <fullName evidence="3">Endothelial cell surface expressed chemotaxis and apoptosis regulator</fullName>
    </submittedName>
</protein>
<accession>A0A5F8A227</accession>
<feature type="region of interest" description="Disordered" evidence="1">
    <location>
        <begin position="24"/>
        <end position="102"/>
    </location>
</feature>
<feature type="compositionally biased region" description="Polar residues" evidence="1">
    <location>
        <begin position="58"/>
        <end position="71"/>
    </location>
</feature>
<dbReference type="STRING" id="9544.ENSMMUP00000071974"/>
<reference evidence="3" key="2">
    <citation type="submission" date="2019-01" db="EMBL/GenBank/DDBJ databases">
        <authorList>
            <person name="Graves T."/>
            <person name="Eichler E.E."/>
            <person name="Wilson R.K."/>
        </authorList>
    </citation>
    <scope>NUCLEOTIDE SEQUENCE [LARGE SCALE GENOMIC DNA]</scope>
    <source>
        <strain evidence="3">17573</strain>
    </source>
</reference>
<proteinExistence type="predicted"/>
<reference evidence="3" key="3">
    <citation type="submission" date="2025-08" db="UniProtKB">
        <authorList>
            <consortium name="Ensembl"/>
        </authorList>
    </citation>
    <scope>IDENTIFICATION</scope>
    <source>
        <strain evidence="3">17573</strain>
    </source>
</reference>
<dbReference type="Ensembl" id="ENSMMUT00000097181.1">
    <property type="protein sequence ID" value="ENSMMUP00000071974.1"/>
    <property type="gene ID" value="ENSMMUG00000061364.1"/>
</dbReference>
<dbReference type="Bgee" id="ENSMMUG00000061364">
    <property type="expression patterns" value="Expressed in lung and 19 other cell types or tissues"/>
</dbReference>
<keyword evidence="2" id="KW-0732">Signal</keyword>